<proteinExistence type="predicted"/>
<protein>
    <submittedName>
        <fullName evidence="2">Uncharacterized protein</fullName>
    </submittedName>
</protein>
<dbReference type="Proteomes" id="UP001229421">
    <property type="component" value="Unassembled WGS sequence"/>
</dbReference>
<feature type="compositionally biased region" description="Polar residues" evidence="1">
    <location>
        <begin position="140"/>
        <end position="158"/>
    </location>
</feature>
<feature type="compositionally biased region" description="Low complexity" evidence="1">
    <location>
        <begin position="98"/>
        <end position="116"/>
    </location>
</feature>
<dbReference type="EMBL" id="JAUHHV010000010">
    <property type="protein sequence ID" value="KAK1411538.1"/>
    <property type="molecule type" value="Genomic_DNA"/>
</dbReference>
<evidence type="ECO:0000256" key="1">
    <source>
        <dbReference type="SAM" id="MobiDB-lite"/>
    </source>
</evidence>
<keyword evidence="3" id="KW-1185">Reference proteome</keyword>
<feature type="compositionally biased region" description="Basic and acidic residues" evidence="1">
    <location>
        <begin position="126"/>
        <end position="139"/>
    </location>
</feature>
<accession>A0AAD8JX53</accession>
<feature type="region of interest" description="Disordered" evidence="1">
    <location>
        <begin position="50"/>
        <end position="184"/>
    </location>
</feature>
<gene>
    <name evidence="2" type="ORF">QVD17_38088</name>
</gene>
<comment type="caution">
    <text evidence="2">The sequence shown here is derived from an EMBL/GenBank/DDBJ whole genome shotgun (WGS) entry which is preliminary data.</text>
</comment>
<dbReference type="AlphaFoldDB" id="A0AAD8JX53"/>
<name>A0AAD8JX53_TARER</name>
<reference evidence="2" key="1">
    <citation type="journal article" date="2023" name="bioRxiv">
        <title>Improved chromosome-level genome assembly for marigold (Tagetes erecta).</title>
        <authorList>
            <person name="Jiang F."/>
            <person name="Yuan L."/>
            <person name="Wang S."/>
            <person name="Wang H."/>
            <person name="Xu D."/>
            <person name="Wang A."/>
            <person name="Fan W."/>
        </authorList>
    </citation>
    <scope>NUCLEOTIDE SEQUENCE</scope>
    <source>
        <strain evidence="2">WSJ</strain>
        <tissue evidence="2">Leaf</tissue>
    </source>
</reference>
<organism evidence="2 3">
    <name type="scientific">Tagetes erecta</name>
    <name type="common">African marigold</name>
    <dbReference type="NCBI Taxonomy" id="13708"/>
    <lineage>
        <taxon>Eukaryota</taxon>
        <taxon>Viridiplantae</taxon>
        <taxon>Streptophyta</taxon>
        <taxon>Embryophyta</taxon>
        <taxon>Tracheophyta</taxon>
        <taxon>Spermatophyta</taxon>
        <taxon>Magnoliopsida</taxon>
        <taxon>eudicotyledons</taxon>
        <taxon>Gunneridae</taxon>
        <taxon>Pentapetalae</taxon>
        <taxon>asterids</taxon>
        <taxon>campanulids</taxon>
        <taxon>Asterales</taxon>
        <taxon>Asteraceae</taxon>
        <taxon>Asteroideae</taxon>
        <taxon>Heliantheae alliance</taxon>
        <taxon>Tageteae</taxon>
        <taxon>Tagetes</taxon>
    </lineage>
</organism>
<evidence type="ECO:0000313" key="3">
    <source>
        <dbReference type="Proteomes" id="UP001229421"/>
    </source>
</evidence>
<sequence length="184" mass="20934">MSEVKEDSKNVDNPNKALVVSIKDGYDWSVYAEQLTIDVMSNPALVAEVSEEYWSEESDPKGNGIEEDDDEYDWRDKSDPIVDIQAKEVIQTEEVNLSSKKNPSKSGGSTSDDSSSYGFNNPEFIKWQKEMLKQKEHSEVQSQSINLSPSVSKNSTRNPKSKSKQNQKRINDSCEIPKTYYHRD</sequence>
<evidence type="ECO:0000313" key="2">
    <source>
        <dbReference type="EMBL" id="KAK1411538.1"/>
    </source>
</evidence>